<evidence type="ECO:0000256" key="5">
    <source>
        <dbReference type="ARBA" id="ARBA00023316"/>
    </source>
</evidence>
<dbReference type="InterPro" id="IPR050979">
    <property type="entry name" value="LD-transpeptidase"/>
</dbReference>
<sequence length="313" mass="34878">MVGESGIVLYICPQLINRLQLAMCAKYLSFSKLPVIWAFFFLLLLVSCQNKPTEFASSQVDTSTVIQEDTHITEEVLTDTVSQLPIDSAAVEPDSTDVPVFKREGNYLYLSKYNMRLYVVNAQDSVLFSCGMACGIRKGDKRAEGDYRTPEGRYRICGIYESTNWVHKTRDGRKVLGCYGPYFLSLSTGKFQGIGIHGTNAPRSIGKRASEGCVRLLTKNIEAIYEHYAFIGMRVVISGERERLPQFKGLGAEYRSADELRASLSAEQLRKDSLKHGDLPIQNIAEPEAQSDSVSLGSDTLHRTSTDTFSIVQ</sequence>
<evidence type="ECO:0000313" key="7">
    <source>
        <dbReference type="EMBL" id="EJX09632.1"/>
    </source>
</evidence>
<evidence type="ECO:0000256" key="2">
    <source>
        <dbReference type="ARBA" id="ARBA00022679"/>
    </source>
</evidence>
<dbReference type="GO" id="GO:0016740">
    <property type="term" value="F:transferase activity"/>
    <property type="evidence" value="ECO:0007669"/>
    <property type="project" value="UniProtKB-KW"/>
</dbReference>
<organism evidence="7">
    <name type="scientific">gut metagenome</name>
    <dbReference type="NCBI Taxonomy" id="749906"/>
    <lineage>
        <taxon>unclassified sequences</taxon>
        <taxon>metagenomes</taxon>
        <taxon>organismal metagenomes</taxon>
    </lineage>
</organism>
<evidence type="ECO:0000256" key="4">
    <source>
        <dbReference type="ARBA" id="ARBA00022984"/>
    </source>
</evidence>
<dbReference type="Gene3D" id="2.40.440.10">
    <property type="entry name" value="L,D-transpeptidase catalytic domain-like"/>
    <property type="match status" value="1"/>
</dbReference>
<dbReference type="GO" id="GO:0008360">
    <property type="term" value="P:regulation of cell shape"/>
    <property type="evidence" value="ECO:0007669"/>
    <property type="project" value="UniProtKB-KW"/>
</dbReference>
<dbReference type="GO" id="GO:0018104">
    <property type="term" value="P:peptidoglycan-protein cross-linking"/>
    <property type="evidence" value="ECO:0007669"/>
    <property type="project" value="TreeGrafter"/>
</dbReference>
<accession>J9GNG5</accession>
<reference evidence="7" key="1">
    <citation type="journal article" date="2012" name="PLoS ONE">
        <title>Gene sets for utilization of primary and secondary nutrition supplies in the distal gut of endangered iberian lynx.</title>
        <authorList>
            <person name="Alcaide M."/>
            <person name="Messina E."/>
            <person name="Richter M."/>
            <person name="Bargiela R."/>
            <person name="Peplies J."/>
            <person name="Huws S.A."/>
            <person name="Newbold C.J."/>
            <person name="Golyshin P.N."/>
            <person name="Simon M.A."/>
            <person name="Lopez G."/>
            <person name="Yakimov M.M."/>
            <person name="Ferrer M."/>
        </authorList>
    </citation>
    <scope>NUCLEOTIDE SEQUENCE</scope>
</reference>
<keyword evidence="3" id="KW-0133">Cell shape</keyword>
<dbReference type="EMBL" id="AMCI01000348">
    <property type="protein sequence ID" value="EJX09632.1"/>
    <property type="molecule type" value="Genomic_DNA"/>
</dbReference>
<dbReference type="InterPro" id="IPR005490">
    <property type="entry name" value="LD_TPept_cat_dom"/>
</dbReference>
<dbReference type="PROSITE" id="PS52029">
    <property type="entry name" value="LD_TPASE"/>
    <property type="match status" value="1"/>
</dbReference>
<evidence type="ECO:0000256" key="1">
    <source>
        <dbReference type="ARBA" id="ARBA00004752"/>
    </source>
</evidence>
<evidence type="ECO:0000256" key="3">
    <source>
        <dbReference type="ARBA" id="ARBA00022960"/>
    </source>
</evidence>
<comment type="caution">
    <text evidence="7">The sequence shown here is derived from an EMBL/GenBank/DDBJ whole genome shotgun (WGS) entry which is preliminary data.</text>
</comment>
<dbReference type="GO" id="GO:0071555">
    <property type="term" value="P:cell wall organization"/>
    <property type="evidence" value="ECO:0007669"/>
    <property type="project" value="UniProtKB-KW"/>
</dbReference>
<dbReference type="SUPFAM" id="SSF141523">
    <property type="entry name" value="L,D-transpeptidase catalytic domain-like"/>
    <property type="match status" value="1"/>
</dbReference>
<keyword evidence="2" id="KW-0808">Transferase</keyword>
<keyword evidence="5" id="KW-0961">Cell wall biogenesis/degradation</keyword>
<keyword evidence="4" id="KW-0573">Peptidoglycan synthesis</keyword>
<dbReference type="Pfam" id="PF03734">
    <property type="entry name" value="YkuD"/>
    <property type="match status" value="1"/>
</dbReference>
<feature type="domain" description="L,D-TPase catalytic" evidence="6">
    <location>
        <begin position="106"/>
        <end position="238"/>
    </location>
</feature>
<dbReference type="GO" id="GO:0071972">
    <property type="term" value="F:peptidoglycan L,D-transpeptidase activity"/>
    <property type="evidence" value="ECO:0007669"/>
    <property type="project" value="TreeGrafter"/>
</dbReference>
<dbReference type="InterPro" id="IPR038063">
    <property type="entry name" value="Transpep_catalytic_dom"/>
</dbReference>
<dbReference type="GO" id="GO:0005576">
    <property type="term" value="C:extracellular region"/>
    <property type="evidence" value="ECO:0007669"/>
    <property type="project" value="TreeGrafter"/>
</dbReference>
<evidence type="ECO:0000259" key="6">
    <source>
        <dbReference type="PROSITE" id="PS52029"/>
    </source>
</evidence>
<gene>
    <name evidence="7" type="ORF">EVA_02257</name>
</gene>
<comment type="pathway">
    <text evidence="1">Cell wall biogenesis; peptidoglycan biosynthesis.</text>
</comment>
<dbReference type="AlphaFoldDB" id="J9GNG5"/>
<dbReference type="UniPathway" id="UPA00219"/>
<name>J9GNG5_9ZZZZ</name>
<dbReference type="CDD" id="cd16913">
    <property type="entry name" value="YkuD_like"/>
    <property type="match status" value="1"/>
</dbReference>
<protein>
    <submittedName>
        <fullName evidence="7">ErfK/YbiS/YcfS/YnhG family protein</fullName>
    </submittedName>
</protein>
<proteinExistence type="predicted"/>
<dbReference type="PANTHER" id="PTHR30582">
    <property type="entry name" value="L,D-TRANSPEPTIDASE"/>
    <property type="match status" value="1"/>
</dbReference>